<dbReference type="PANTHER" id="PTHR15132">
    <property type="entry name" value="SNRNA-ACTIVATING PROTEIN COMPLEX SUBUNIT 2"/>
    <property type="match status" value="1"/>
</dbReference>
<reference evidence="2" key="2">
    <citation type="submission" date="2025-09" db="UniProtKB">
        <authorList>
            <consortium name="Ensembl"/>
        </authorList>
    </citation>
    <scope>IDENTIFICATION</scope>
</reference>
<protein>
    <submittedName>
        <fullName evidence="2">Small nuclear RNA activating complex polypeptide 2</fullName>
    </submittedName>
</protein>
<evidence type="ECO:0000256" key="1">
    <source>
        <dbReference type="SAM" id="MobiDB-lite"/>
    </source>
</evidence>
<evidence type="ECO:0000313" key="3">
    <source>
        <dbReference type="Proteomes" id="UP000233020"/>
    </source>
</evidence>
<name>A0A2K5DTY4_AOTNA</name>
<dbReference type="OMA" id="APIEVWI"/>
<dbReference type="InterPro" id="IPR021281">
    <property type="entry name" value="SNAPC2"/>
</dbReference>
<dbReference type="STRING" id="37293.ENSANAP00000024416"/>
<dbReference type="GO" id="GO:0009301">
    <property type="term" value="P:snRNA transcription"/>
    <property type="evidence" value="ECO:0007669"/>
    <property type="project" value="InterPro"/>
</dbReference>
<evidence type="ECO:0000313" key="2">
    <source>
        <dbReference type="Ensembl" id="ENSANAP00000024416.1"/>
    </source>
</evidence>
<dbReference type="GO" id="GO:0016604">
    <property type="term" value="C:nuclear body"/>
    <property type="evidence" value="ECO:0007669"/>
    <property type="project" value="Ensembl"/>
</dbReference>
<sequence length="365" mass="38813">MKPPPRRRVAPARYLGEVTGPATWSAREKRQLVRLLQARQGQPEPDAAELARELRGRSEAEIRVFLQQLKGRVAREAIQKLHLGGLLGPRRQEAQPPAPIEVWTDLAEKITGPLEEALAVAFSQVLTIAATEPITLLHSRPPKPTQAHGKPLLLSVPGGQEDAALETPSSAPKAPSSAPETSGPAPEKPSESLAGPSTEDFIVDFEKIYKYLSSFSRSGRGPELSAAGEKGDGGGRDRGIRVPGGRQGCPLIPLLHPLLESAVVLDLLMSLPEELPLLPCTALVEHMMETYLRLTAPQPSPTGGSLGPATEGDGAASKAPEETCSAPEKAECSKLESPWQAAGVCPLNPFLVPLELLGRVATPAR</sequence>
<proteinExistence type="predicted"/>
<dbReference type="Ensembl" id="ENSANAT00000042335.1">
    <property type="protein sequence ID" value="ENSANAP00000024416.1"/>
    <property type="gene ID" value="ENSANAG00000029939.1"/>
</dbReference>
<feature type="compositionally biased region" description="Low complexity" evidence="1">
    <location>
        <begin position="168"/>
        <end position="179"/>
    </location>
</feature>
<dbReference type="Proteomes" id="UP000233020">
    <property type="component" value="Unplaced"/>
</dbReference>
<dbReference type="GeneTree" id="ENSGT00390000017407"/>
<keyword evidence="3" id="KW-1185">Reference proteome</keyword>
<organism evidence="2 3">
    <name type="scientific">Aotus nancymaae</name>
    <name type="common">Ma's night monkey</name>
    <dbReference type="NCBI Taxonomy" id="37293"/>
    <lineage>
        <taxon>Eukaryota</taxon>
        <taxon>Metazoa</taxon>
        <taxon>Chordata</taxon>
        <taxon>Craniata</taxon>
        <taxon>Vertebrata</taxon>
        <taxon>Euteleostomi</taxon>
        <taxon>Mammalia</taxon>
        <taxon>Eutheria</taxon>
        <taxon>Euarchontoglires</taxon>
        <taxon>Primates</taxon>
        <taxon>Haplorrhini</taxon>
        <taxon>Platyrrhini</taxon>
        <taxon>Aotidae</taxon>
        <taxon>Aotus</taxon>
    </lineage>
</organism>
<feature type="region of interest" description="Disordered" evidence="1">
    <location>
        <begin position="137"/>
        <end position="197"/>
    </location>
</feature>
<dbReference type="GO" id="GO:0005829">
    <property type="term" value="C:cytosol"/>
    <property type="evidence" value="ECO:0007669"/>
    <property type="project" value="Ensembl"/>
</dbReference>
<feature type="region of interest" description="Disordered" evidence="1">
    <location>
        <begin position="295"/>
        <end position="331"/>
    </location>
</feature>
<dbReference type="Pfam" id="PF11035">
    <property type="entry name" value="SNAPC2"/>
    <property type="match status" value="2"/>
</dbReference>
<dbReference type="GO" id="GO:0016251">
    <property type="term" value="F:RNA polymerase II general transcription initiation factor activity"/>
    <property type="evidence" value="ECO:0007669"/>
    <property type="project" value="InterPro"/>
</dbReference>
<reference evidence="2" key="1">
    <citation type="submission" date="2025-08" db="UniProtKB">
        <authorList>
            <consortium name="Ensembl"/>
        </authorList>
    </citation>
    <scope>IDENTIFICATION</scope>
</reference>
<accession>A0A2K5DTY4</accession>
<feature type="compositionally biased region" description="Basic and acidic residues" evidence="1">
    <location>
        <begin position="229"/>
        <end position="239"/>
    </location>
</feature>
<dbReference type="AlphaFoldDB" id="A0A2K5DTY4"/>
<feature type="region of interest" description="Disordered" evidence="1">
    <location>
        <begin position="217"/>
        <end position="239"/>
    </location>
</feature>
<gene>
    <name evidence="2" type="primary">SNAPC2</name>
</gene>
<dbReference type="PANTHER" id="PTHR15132:SF1">
    <property type="entry name" value="SNRNA-ACTIVATING PROTEIN COMPLEX SUBUNIT 2"/>
    <property type="match status" value="1"/>
</dbReference>